<evidence type="ECO:0000256" key="5">
    <source>
        <dbReference type="SAM" id="SignalP"/>
    </source>
</evidence>
<dbReference type="EMBL" id="BPQR01000030">
    <property type="protein sequence ID" value="GJE06486.1"/>
    <property type="molecule type" value="Genomic_DNA"/>
</dbReference>
<protein>
    <recommendedName>
        <fullName evidence="11">Chemotaxis protein</fullName>
    </recommendedName>
</protein>
<dbReference type="PROSITE" id="PS50906">
    <property type="entry name" value="NIT"/>
    <property type="match status" value="1"/>
</dbReference>
<evidence type="ECO:0000256" key="3">
    <source>
        <dbReference type="PROSITE-ProRule" id="PRU00284"/>
    </source>
</evidence>
<keyword evidence="4" id="KW-0472">Membrane</keyword>
<dbReference type="PANTHER" id="PTHR32089:SF112">
    <property type="entry name" value="LYSOZYME-LIKE PROTEIN-RELATED"/>
    <property type="match status" value="1"/>
</dbReference>
<evidence type="ECO:0000259" key="8">
    <source>
        <dbReference type="PROSITE" id="PS50906"/>
    </source>
</evidence>
<evidence type="ECO:0000259" key="7">
    <source>
        <dbReference type="PROSITE" id="PS50885"/>
    </source>
</evidence>
<name>A0ABQ4SXT2_9HYPH</name>
<keyword evidence="10" id="KW-1185">Reference proteome</keyword>
<keyword evidence="4" id="KW-0812">Transmembrane</keyword>
<dbReference type="Pfam" id="PF08376">
    <property type="entry name" value="NIT"/>
    <property type="match status" value="1"/>
</dbReference>
<evidence type="ECO:0008006" key="11">
    <source>
        <dbReference type="Google" id="ProtNLM"/>
    </source>
</evidence>
<evidence type="ECO:0000313" key="9">
    <source>
        <dbReference type="EMBL" id="GJE06486.1"/>
    </source>
</evidence>
<dbReference type="InterPro" id="IPR003660">
    <property type="entry name" value="HAMP_dom"/>
</dbReference>
<accession>A0ABQ4SXT2</accession>
<proteinExistence type="inferred from homology"/>
<dbReference type="SMART" id="SM00304">
    <property type="entry name" value="HAMP"/>
    <property type="match status" value="1"/>
</dbReference>
<keyword evidence="1 3" id="KW-0807">Transducer</keyword>
<evidence type="ECO:0000256" key="1">
    <source>
        <dbReference type="ARBA" id="ARBA00023224"/>
    </source>
</evidence>
<evidence type="ECO:0000313" key="10">
    <source>
        <dbReference type="Proteomes" id="UP001055102"/>
    </source>
</evidence>
<feature type="signal peptide" evidence="5">
    <location>
        <begin position="1"/>
        <end position="22"/>
    </location>
</feature>
<keyword evidence="5" id="KW-0732">Signal</keyword>
<dbReference type="Gene3D" id="1.10.287.950">
    <property type="entry name" value="Methyl-accepting chemotaxis protein"/>
    <property type="match status" value="1"/>
</dbReference>
<dbReference type="InterPro" id="IPR013587">
    <property type="entry name" value="Nitrate/nitrite_sensing"/>
</dbReference>
<reference evidence="9" key="2">
    <citation type="submission" date="2021-08" db="EMBL/GenBank/DDBJ databases">
        <authorList>
            <person name="Tani A."/>
            <person name="Ola A."/>
            <person name="Ogura Y."/>
            <person name="Katsura K."/>
            <person name="Hayashi T."/>
        </authorList>
    </citation>
    <scope>NUCLEOTIDE SEQUENCE</scope>
    <source>
        <strain evidence="9">LMG 23639</strain>
    </source>
</reference>
<evidence type="ECO:0000256" key="4">
    <source>
        <dbReference type="SAM" id="Phobius"/>
    </source>
</evidence>
<dbReference type="Pfam" id="PF00015">
    <property type="entry name" value="MCPsignal"/>
    <property type="match status" value="1"/>
</dbReference>
<dbReference type="InterPro" id="IPR010910">
    <property type="entry name" value="Nitrate/nitrite_sensing_bac"/>
</dbReference>
<feature type="transmembrane region" description="Helical" evidence="4">
    <location>
        <begin position="307"/>
        <end position="333"/>
    </location>
</feature>
<dbReference type="SMART" id="SM00283">
    <property type="entry name" value="MA"/>
    <property type="match status" value="1"/>
</dbReference>
<dbReference type="SUPFAM" id="SSF58104">
    <property type="entry name" value="Methyl-accepting chemotaxis protein (MCP) signaling domain"/>
    <property type="match status" value="1"/>
</dbReference>
<comment type="caution">
    <text evidence="9">The sequence shown here is derived from an EMBL/GenBank/DDBJ whole genome shotgun (WGS) entry which is preliminary data.</text>
</comment>
<dbReference type="PROSITE" id="PS50885">
    <property type="entry name" value="HAMP"/>
    <property type="match status" value="1"/>
</dbReference>
<feature type="chain" id="PRO_5047126261" description="Chemotaxis protein" evidence="5">
    <location>
        <begin position="23"/>
        <end position="679"/>
    </location>
</feature>
<dbReference type="PANTHER" id="PTHR32089">
    <property type="entry name" value="METHYL-ACCEPTING CHEMOTAXIS PROTEIN MCPB"/>
    <property type="match status" value="1"/>
</dbReference>
<dbReference type="PROSITE" id="PS50111">
    <property type="entry name" value="CHEMOTAXIS_TRANSDUC_2"/>
    <property type="match status" value="1"/>
</dbReference>
<dbReference type="InterPro" id="IPR004089">
    <property type="entry name" value="MCPsignal_dom"/>
</dbReference>
<dbReference type="Gene3D" id="6.10.340.10">
    <property type="match status" value="1"/>
</dbReference>
<organism evidence="9 10">
    <name type="scientific">Methylobacterium jeotgali</name>
    <dbReference type="NCBI Taxonomy" id="381630"/>
    <lineage>
        <taxon>Bacteria</taxon>
        <taxon>Pseudomonadati</taxon>
        <taxon>Pseudomonadota</taxon>
        <taxon>Alphaproteobacteria</taxon>
        <taxon>Hyphomicrobiales</taxon>
        <taxon>Methylobacteriaceae</taxon>
        <taxon>Methylobacterium</taxon>
    </lineage>
</organism>
<reference evidence="9" key="1">
    <citation type="journal article" date="2021" name="Front. Microbiol.">
        <title>Comprehensive Comparative Genomics and Phenotyping of Methylobacterium Species.</title>
        <authorList>
            <person name="Alessa O."/>
            <person name="Ogura Y."/>
            <person name="Fujitani Y."/>
            <person name="Takami H."/>
            <person name="Hayashi T."/>
            <person name="Sahin N."/>
            <person name="Tani A."/>
        </authorList>
    </citation>
    <scope>NUCLEOTIDE SEQUENCE</scope>
    <source>
        <strain evidence="9">LMG 23639</strain>
    </source>
</reference>
<feature type="domain" description="Methyl-accepting transducer" evidence="6">
    <location>
        <begin position="423"/>
        <end position="659"/>
    </location>
</feature>
<sequence>MLFRSLKGRILAVALAPCLAFAAVSGIAVVDKTSQRTELVGVEKLAGLAARLSAFIHEAQRERGASSLFLGSKGTQFREELSAQRARTDAVLKGLTGIGEEARAYGDGFAKRSTAFEAALAGIAAQRQAVDALTVTPPQVIAFYTGLIGQGLGIIGEMATITRDVGIANRVAAYSSLLALKEAAGQERAVGSAAFAAGRFELPGLMRFSNLVAAQGIHEGRFRLRAEAGEVTALEAAEAVPAAQEIAKLRTLALGTQPGEALAFRDGPAWFGLATKRIDALKGVEDRLGTALVEQAATLRGAADRSLMLWSVLGLGIFGLSGALAVGLGGAIARPLTRMAQALSAIGRGETEVAIPQGGPQEVRAIAAAAVDFRDSVVERRRIRAEQERMAEANASSQRAAMHAVADAFESRVGGIVGAVSAAATELEASAREMSRAAEDVASLSESVAGASQEAALSADTVAAATEELSASVQEIGTQVTSSADLAATAERDAQAMAGEVQRLATAAASIGEIVGLISTIAGQTNLLALNATIEAARAGEAGRGFAVVASEVKELAGQTARATEEISAKVGEITASTEASVAGIGGVVSVIQRLARIGGDIAAAVEEQGAATGEIARTTARTSEGTRAVSSHIAGVAQAAGTTSSGSEQVLSAASELSQQAGALRNELDRFLGTVRAA</sequence>
<dbReference type="Pfam" id="PF00672">
    <property type="entry name" value="HAMP"/>
    <property type="match status" value="1"/>
</dbReference>
<keyword evidence="4" id="KW-1133">Transmembrane helix</keyword>
<feature type="domain" description="HAMP" evidence="7">
    <location>
        <begin position="330"/>
        <end position="382"/>
    </location>
</feature>
<dbReference type="Proteomes" id="UP001055102">
    <property type="component" value="Unassembled WGS sequence"/>
</dbReference>
<evidence type="ECO:0000259" key="6">
    <source>
        <dbReference type="PROSITE" id="PS50111"/>
    </source>
</evidence>
<dbReference type="RefSeq" id="WP_238275212.1">
    <property type="nucleotide sequence ID" value="NZ_BPQR01000030.1"/>
</dbReference>
<evidence type="ECO:0000256" key="2">
    <source>
        <dbReference type="ARBA" id="ARBA00029447"/>
    </source>
</evidence>
<feature type="domain" description="NIT" evidence="8">
    <location>
        <begin position="50"/>
        <end position="299"/>
    </location>
</feature>
<comment type="similarity">
    <text evidence="2">Belongs to the methyl-accepting chemotaxis (MCP) protein family.</text>
</comment>
<gene>
    <name evidence="9" type="ORF">AOPFMNJM_1806</name>
</gene>